<evidence type="ECO:0000259" key="8">
    <source>
        <dbReference type="PROSITE" id="PS51007"/>
    </source>
</evidence>
<feature type="domain" description="Cytochrome c" evidence="8">
    <location>
        <begin position="187"/>
        <end position="299"/>
    </location>
</feature>
<keyword evidence="5 6" id="KW-0408">Iron</keyword>
<reference evidence="9 10" key="1">
    <citation type="submission" date="2016-12" db="EMBL/GenBank/DDBJ databases">
        <title>Isolation and genomic insights into novel planktonic Zetaproteobacteria from stratified waters of the Chesapeake Bay.</title>
        <authorList>
            <person name="McAllister S.M."/>
            <person name="Kato S."/>
            <person name="Chan C.S."/>
            <person name="Chiu B.K."/>
            <person name="Field E.K."/>
        </authorList>
    </citation>
    <scope>NUCLEOTIDE SEQUENCE [LARGE SCALE GENOMIC DNA]</scope>
    <source>
        <strain evidence="9 10">CP-8</strain>
    </source>
</reference>
<feature type="compositionally biased region" description="Acidic residues" evidence="7">
    <location>
        <begin position="50"/>
        <end position="63"/>
    </location>
</feature>
<dbReference type="EMBL" id="CP018800">
    <property type="protein sequence ID" value="ATX82511.1"/>
    <property type="molecule type" value="Genomic_DNA"/>
</dbReference>
<dbReference type="PANTHER" id="PTHR11961">
    <property type="entry name" value="CYTOCHROME C"/>
    <property type="match status" value="1"/>
</dbReference>
<feature type="region of interest" description="Disordered" evidence="7">
    <location>
        <begin position="27"/>
        <end position="71"/>
    </location>
</feature>
<dbReference type="GO" id="GO:0020037">
    <property type="term" value="F:heme binding"/>
    <property type="evidence" value="ECO:0007669"/>
    <property type="project" value="InterPro"/>
</dbReference>
<keyword evidence="10" id="KW-1185">Reference proteome</keyword>
<evidence type="ECO:0000256" key="1">
    <source>
        <dbReference type="ARBA" id="ARBA00022448"/>
    </source>
</evidence>
<keyword evidence="3 6" id="KW-0479">Metal-binding</keyword>
<dbReference type="InterPro" id="IPR002327">
    <property type="entry name" value="Cyt_c_1A/1B"/>
</dbReference>
<dbReference type="AlphaFoldDB" id="A0A2K8L9E9"/>
<keyword evidence="1" id="KW-0813">Transport</keyword>
<dbReference type="PRINTS" id="PR00604">
    <property type="entry name" value="CYTCHRMECIAB"/>
</dbReference>
<evidence type="ECO:0000256" key="5">
    <source>
        <dbReference type="ARBA" id="ARBA00023004"/>
    </source>
</evidence>
<sequence>MRYILTICIVAAIAIIGCKGEKEQATTSAPAVTTQSEISSEVSADAEGAVSEEELSIDVEGEAGTDSPAETAGIVTADSSTAETDALAADKAADKAAADKAAADKAAADKAAADKAAADKAAADKAAADKAAADKAAADKAAADKAAADKAAADKAAADKAAADKAAADKAAADKAAADKAAADKAAAASAGSATAGAGKVGKCKACHTFDSGGADKMGPNLFAIHGRSAGKAPGFKYGSDLQAATFVWDEQKLALWVCDSPSAIKSLTGNSGAKTKMSKQNKCGGDAQDIAAYLKSLK</sequence>
<evidence type="ECO:0000256" key="3">
    <source>
        <dbReference type="ARBA" id="ARBA00022723"/>
    </source>
</evidence>
<dbReference type="PROSITE" id="PS51257">
    <property type="entry name" value="PROKAR_LIPOPROTEIN"/>
    <property type="match status" value="1"/>
</dbReference>
<accession>A0A2K8L9E9</accession>
<keyword evidence="4" id="KW-0249">Electron transport</keyword>
<keyword evidence="2 6" id="KW-0349">Heme</keyword>
<dbReference type="GO" id="GO:0046872">
    <property type="term" value="F:metal ion binding"/>
    <property type="evidence" value="ECO:0007669"/>
    <property type="project" value="UniProtKB-KW"/>
</dbReference>
<dbReference type="InterPro" id="IPR009056">
    <property type="entry name" value="Cyt_c-like_dom"/>
</dbReference>
<dbReference type="RefSeq" id="WP_198507324.1">
    <property type="nucleotide sequence ID" value="NZ_CP018800.1"/>
</dbReference>
<evidence type="ECO:0000256" key="2">
    <source>
        <dbReference type="ARBA" id="ARBA00022617"/>
    </source>
</evidence>
<evidence type="ECO:0000256" key="4">
    <source>
        <dbReference type="ARBA" id="ARBA00022982"/>
    </source>
</evidence>
<dbReference type="Gene3D" id="1.10.760.10">
    <property type="entry name" value="Cytochrome c-like domain"/>
    <property type="match status" value="1"/>
</dbReference>
<dbReference type="KEGG" id="mfn:Ga0123462_1654"/>
<dbReference type="GO" id="GO:0009055">
    <property type="term" value="F:electron transfer activity"/>
    <property type="evidence" value="ECO:0007669"/>
    <property type="project" value="InterPro"/>
</dbReference>
<organism evidence="9 10">
    <name type="scientific">Mariprofundus ferrinatatus</name>
    <dbReference type="NCBI Taxonomy" id="1921087"/>
    <lineage>
        <taxon>Bacteria</taxon>
        <taxon>Pseudomonadati</taxon>
        <taxon>Pseudomonadota</taxon>
        <taxon>Candidatius Mariprofundia</taxon>
        <taxon>Mariprofundales</taxon>
        <taxon>Mariprofundaceae</taxon>
        <taxon>Mariprofundus</taxon>
    </lineage>
</organism>
<dbReference type="SUPFAM" id="SSF46626">
    <property type="entry name" value="Cytochrome c"/>
    <property type="match status" value="1"/>
</dbReference>
<evidence type="ECO:0000313" key="9">
    <source>
        <dbReference type="EMBL" id="ATX82511.1"/>
    </source>
</evidence>
<dbReference type="PROSITE" id="PS51007">
    <property type="entry name" value="CYTC"/>
    <property type="match status" value="1"/>
</dbReference>
<dbReference type="InterPro" id="IPR036909">
    <property type="entry name" value="Cyt_c-like_dom_sf"/>
</dbReference>
<evidence type="ECO:0000256" key="6">
    <source>
        <dbReference type="PROSITE-ProRule" id="PRU00433"/>
    </source>
</evidence>
<feature type="compositionally biased region" description="Polar residues" evidence="7">
    <location>
        <begin position="27"/>
        <end position="42"/>
    </location>
</feature>
<evidence type="ECO:0000313" key="10">
    <source>
        <dbReference type="Proteomes" id="UP000231637"/>
    </source>
</evidence>
<dbReference type="Proteomes" id="UP000231637">
    <property type="component" value="Chromosome"/>
</dbReference>
<protein>
    <submittedName>
        <fullName evidence="9">Cytochrome c2</fullName>
    </submittedName>
</protein>
<gene>
    <name evidence="9" type="ORF">Ga0123462_1654</name>
</gene>
<name>A0A2K8L9E9_9PROT</name>
<evidence type="ECO:0000256" key="7">
    <source>
        <dbReference type="SAM" id="MobiDB-lite"/>
    </source>
</evidence>
<proteinExistence type="predicted"/>